<name>A1VW78_POLNA</name>
<proteinExistence type="predicted"/>
<dbReference type="AlphaFoldDB" id="A1VW78"/>
<dbReference type="RefSeq" id="WP_011798277.1">
    <property type="nucleotide sequence ID" value="NC_008759.1"/>
</dbReference>
<organism evidence="2 3">
    <name type="scientific">Polaromonas naphthalenivorans (strain CJ2)</name>
    <dbReference type="NCBI Taxonomy" id="365044"/>
    <lineage>
        <taxon>Bacteria</taxon>
        <taxon>Pseudomonadati</taxon>
        <taxon>Pseudomonadota</taxon>
        <taxon>Betaproteobacteria</taxon>
        <taxon>Burkholderiales</taxon>
        <taxon>Comamonadaceae</taxon>
        <taxon>Polaromonas</taxon>
    </lineage>
</organism>
<dbReference type="NCBIfam" id="NF041728">
    <property type="entry name" value="BPSL0761_fam"/>
    <property type="match status" value="1"/>
</dbReference>
<keyword evidence="3" id="KW-1185">Reference proteome</keyword>
<dbReference type="KEGG" id="pna:Pnap_4841"/>
<geneLocation type="plasmid" evidence="2 3">
    <name>pPNAP03</name>
</geneLocation>
<dbReference type="OrthoDB" id="5956333at2"/>
<accession>A1VW78</accession>
<protein>
    <submittedName>
        <fullName evidence="2">Uncharacterized protein</fullName>
    </submittedName>
</protein>
<reference evidence="3" key="1">
    <citation type="journal article" date="2009" name="Environ. Microbiol.">
        <title>The genome of Polaromonas naphthalenivorans strain CJ2, isolated from coal tar-contaminated sediment, reveals physiological and metabolic versatility and evolution through extensive horizontal gene transfer.</title>
        <authorList>
            <person name="Yagi J.M."/>
            <person name="Sims D."/>
            <person name="Brettin T."/>
            <person name="Bruce D."/>
            <person name="Madsen E.L."/>
        </authorList>
    </citation>
    <scope>NUCLEOTIDE SEQUENCE [LARGE SCALE GENOMIC DNA]</scope>
    <source>
        <strain evidence="3">CJ2</strain>
        <plasmid evidence="3">Plasmid pPNAP03</plasmid>
    </source>
</reference>
<dbReference type="Proteomes" id="UP000000644">
    <property type="component" value="Plasmid pPNAP03"/>
</dbReference>
<dbReference type="InterPro" id="IPR049723">
    <property type="entry name" value="BPSL0761-like"/>
</dbReference>
<keyword evidence="2" id="KW-0614">Plasmid</keyword>
<feature type="region of interest" description="Disordered" evidence="1">
    <location>
        <begin position="82"/>
        <end position="118"/>
    </location>
</feature>
<dbReference type="HOGENOM" id="CLU_2070934_0_0_4"/>
<evidence type="ECO:0000313" key="2">
    <source>
        <dbReference type="EMBL" id="ABM39906.1"/>
    </source>
</evidence>
<evidence type="ECO:0000313" key="3">
    <source>
        <dbReference type="Proteomes" id="UP000000644"/>
    </source>
</evidence>
<evidence type="ECO:0000256" key="1">
    <source>
        <dbReference type="SAM" id="MobiDB-lite"/>
    </source>
</evidence>
<gene>
    <name evidence="2" type="ordered locus">Pnap_4841</name>
</gene>
<dbReference type="EMBL" id="CP000532">
    <property type="protein sequence ID" value="ABM39906.1"/>
    <property type="molecule type" value="Genomic_DNA"/>
</dbReference>
<sequence length="118" mass="12823">MTLPFERTRAMLDVRLFLRELTDPRLTPRIPRALRGKAASLLKHFPTNADMDRAHQALPDCFGPVPPFRIRAELAAEAAPKNKLLAGIRDTAQAGKGGRLPGEQTDGAPARTGSKNGD</sequence>